<feature type="region of interest" description="Disordered" evidence="11">
    <location>
        <begin position="306"/>
        <end position="349"/>
    </location>
</feature>
<evidence type="ECO:0000256" key="2">
    <source>
        <dbReference type="ARBA" id="ARBA00010054"/>
    </source>
</evidence>
<keyword evidence="5" id="KW-0879">Wnt signaling pathway</keyword>
<feature type="disulfide bond" evidence="10">
    <location>
        <begin position="30"/>
        <end position="91"/>
    </location>
</feature>
<dbReference type="InterPro" id="IPR020067">
    <property type="entry name" value="Frizzled_dom"/>
</dbReference>
<keyword evidence="9" id="KW-0325">Glycoprotein</keyword>
<dbReference type="SUPFAM" id="SSF50242">
    <property type="entry name" value="TIMP-like"/>
    <property type="match status" value="1"/>
</dbReference>
<dbReference type="GO" id="GO:0005615">
    <property type="term" value="C:extracellular space"/>
    <property type="evidence" value="ECO:0007669"/>
    <property type="project" value="TreeGrafter"/>
</dbReference>
<dbReference type="GO" id="GO:0005737">
    <property type="term" value="C:cytoplasm"/>
    <property type="evidence" value="ECO:0007669"/>
    <property type="project" value="TreeGrafter"/>
</dbReference>
<keyword evidence="7" id="KW-0221">Differentiation</keyword>
<feature type="disulfide bond" evidence="10">
    <location>
        <begin position="107"/>
        <end position="131"/>
    </location>
</feature>
<feature type="compositionally biased region" description="Basic residues" evidence="11">
    <location>
        <begin position="315"/>
        <end position="342"/>
    </location>
</feature>
<organism evidence="15 16">
    <name type="scientific">Halocaridina rubra</name>
    <name type="common">Hawaiian red shrimp</name>
    <dbReference type="NCBI Taxonomy" id="373956"/>
    <lineage>
        <taxon>Eukaryota</taxon>
        <taxon>Metazoa</taxon>
        <taxon>Ecdysozoa</taxon>
        <taxon>Arthropoda</taxon>
        <taxon>Crustacea</taxon>
        <taxon>Multicrustacea</taxon>
        <taxon>Malacostraca</taxon>
        <taxon>Eumalacostraca</taxon>
        <taxon>Eucarida</taxon>
        <taxon>Decapoda</taxon>
        <taxon>Pleocyemata</taxon>
        <taxon>Caridea</taxon>
        <taxon>Atyoidea</taxon>
        <taxon>Atyidae</taxon>
        <taxon>Halocaridina</taxon>
    </lineage>
</organism>
<dbReference type="PANTHER" id="PTHR11309:SF96">
    <property type="entry name" value="SECRETED FRIZZLED-RELATED PROTEIN 3"/>
    <property type="match status" value="1"/>
</dbReference>
<keyword evidence="4" id="KW-0964">Secreted</keyword>
<proteinExistence type="inferred from homology"/>
<dbReference type="GO" id="GO:0090090">
    <property type="term" value="P:negative regulation of canonical Wnt signaling pathway"/>
    <property type="evidence" value="ECO:0007669"/>
    <property type="project" value="UniProtKB-ARBA"/>
</dbReference>
<feature type="domain" description="FZ" evidence="13">
    <location>
        <begin position="25"/>
        <end position="145"/>
    </location>
</feature>
<dbReference type="InterPro" id="IPR015526">
    <property type="entry name" value="Frizzled/SFRP"/>
</dbReference>
<dbReference type="Gene3D" id="1.10.2000.10">
    <property type="entry name" value="Frizzled cysteine-rich domain"/>
    <property type="match status" value="1"/>
</dbReference>
<keyword evidence="16" id="KW-1185">Reference proteome</keyword>
<comment type="caution">
    <text evidence="15">The sequence shown here is derived from an EMBL/GenBank/DDBJ whole genome shotgun (WGS) entry which is preliminary data.</text>
</comment>
<evidence type="ECO:0000256" key="7">
    <source>
        <dbReference type="ARBA" id="ARBA00022782"/>
    </source>
</evidence>
<evidence type="ECO:0000256" key="9">
    <source>
        <dbReference type="ARBA" id="ARBA00023180"/>
    </source>
</evidence>
<dbReference type="SMART" id="SM00643">
    <property type="entry name" value="C345C"/>
    <property type="match status" value="1"/>
</dbReference>
<dbReference type="PANTHER" id="PTHR11309">
    <property type="entry name" value="FRIZZLED"/>
    <property type="match status" value="1"/>
</dbReference>
<keyword evidence="6 12" id="KW-0732">Signal</keyword>
<dbReference type="GO" id="GO:0035567">
    <property type="term" value="P:non-canonical Wnt signaling pathway"/>
    <property type="evidence" value="ECO:0007669"/>
    <property type="project" value="TreeGrafter"/>
</dbReference>
<dbReference type="Gene3D" id="2.40.50.120">
    <property type="match status" value="1"/>
</dbReference>
<dbReference type="Pfam" id="PF01759">
    <property type="entry name" value="NTR"/>
    <property type="match status" value="1"/>
</dbReference>
<dbReference type="SUPFAM" id="SSF63501">
    <property type="entry name" value="Frizzled cysteine-rich domain"/>
    <property type="match status" value="1"/>
</dbReference>
<dbReference type="Proteomes" id="UP001381693">
    <property type="component" value="Unassembled WGS sequence"/>
</dbReference>
<dbReference type="AlphaFoldDB" id="A0AAN8ZVL7"/>
<dbReference type="InterPro" id="IPR001134">
    <property type="entry name" value="Netrin_domain"/>
</dbReference>
<name>A0AAN8ZVL7_HALRR</name>
<evidence type="ECO:0000256" key="12">
    <source>
        <dbReference type="SAM" id="SignalP"/>
    </source>
</evidence>
<evidence type="ECO:0000256" key="5">
    <source>
        <dbReference type="ARBA" id="ARBA00022687"/>
    </source>
</evidence>
<dbReference type="GO" id="GO:0017147">
    <property type="term" value="F:Wnt-protein binding"/>
    <property type="evidence" value="ECO:0007669"/>
    <property type="project" value="TreeGrafter"/>
</dbReference>
<protein>
    <submittedName>
        <fullName evidence="15">Uncharacterized protein</fullName>
    </submittedName>
</protein>
<dbReference type="SMART" id="SM00063">
    <property type="entry name" value="FRI"/>
    <property type="match status" value="1"/>
</dbReference>
<reference evidence="15 16" key="1">
    <citation type="submission" date="2023-11" db="EMBL/GenBank/DDBJ databases">
        <title>Halocaridina rubra genome assembly.</title>
        <authorList>
            <person name="Smith C."/>
        </authorList>
    </citation>
    <scope>NUCLEOTIDE SEQUENCE [LARGE SCALE GENOMIC DNA]</scope>
    <source>
        <strain evidence="15">EP-1</strain>
        <tissue evidence="15">Whole</tissue>
    </source>
</reference>
<comment type="similarity">
    <text evidence="2">Belongs to the secreted frizzled-related protein (sFRP) family.</text>
</comment>
<dbReference type="InterPro" id="IPR008993">
    <property type="entry name" value="TIMP-like_OB-fold"/>
</dbReference>
<accession>A0AAN8ZVL7</accession>
<evidence type="ECO:0000313" key="15">
    <source>
        <dbReference type="EMBL" id="KAK7065139.1"/>
    </source>
</evidence>
<sequence length="349" mass="39901">MGHFRGYSEALWVVLVTLARMGMCQFGSQCEEIKIPMCRNMPYNLTRLPNLLHHSTQENAQLAVDQFELLRWTKCSDQLEFFLCAMYAPICTREFLSEAIPPCRSVCESARRGCEPLLARFNISWPANLACNALPLYDRGVCITPEAIISSDSAPRQEAEDVPCECRTARKLRQRLYKAKKFHYVLGATVKSVDTFGGLTLTTVKITDVVRAGRVLILAGADTHLWTNRSCACPPLEPNKNYLILGWEDFANSRLLYVEGSVSVPYRKRIARKIKGWEASIAPVTEAPTTLTTRSYPDFSFQLYPHSMHVGNSNRKPKRRRDRRKKRRKGRRKNRKRRKSKKNGNGDEI</sequence>
<dbReference type="PROSITE" id="PS50189">
    <property type="entry name" value="NTR"/>
    <property type="match status" value="1"/>
</dbReference>
<dbReference type="InterPro" id="IPR018933">
    <property type="entry name" value="Netrin_module_non-TIMP"/>
</dbReference>
<dbReference type="FunFam" id="1.10.2000.10:FF:000005">
    <property type="entry name" value="secreted frizzled-related protein 4"/>
    <property type="match status" value="1"/>
</dbReference>
<feature type="signal peptide" evidence="12">
    <location>
        <begin position="1"/>
        <end position="24"/>
    </location>
</feature>
<dbReference type="GO" id="GO:0030154">
    <property type="term" value="P:cell differentiation"/>
    <property type="evidence" value="ECO:0007669"/>
    <property type="project" value="UniProtKB-KW"/>
</dbReference>
<evidence type="ECO:0000256" key="8">
    <source>
        <dbReference type="ARBA" id="ARBA00023157"/>
    </source>
</evidence>
<evidence type="ECO:0000256" key="1">
    <source>
        <dbReference type="ARBA" id="ARBA00004613"/>
    </source>
</evidence>
<evidence type="ECO:0000256" key="10">
    <source>
        <dbReference type="PROSITE-ProRule" id="PRU00090"/>
    </source>
</evidence>
<evidence type="ECO:0000259" key="14">
    <source>
        <dbReference type="PROSITE" id="PS50189"/>
    </source>
</evidence>
<dbReference type="InterPro" id="IPR036790">
    <property type="entry name" value="Frizzled_dom_sf"/>
</dbReference>
<evidence type="ECO:0000256" key="3">
    <source>
        <dbReference type="ARBA" id="ARBA00022473"/>
    </source>
</evidence>
<dbReference type="PROSITE" id="PS50038">
    <property type="entry name" value="FZ"/>
    <property type="match status" value="1"/>
</dbReference>
<gene>
    <name evidence="15" type="ORF">SK128_004403</name>
</gene>
<evidence type="ECO:0000256" key="6">
    <source>
        <dbReference type="ARBA" id="ARBA00022729"/>
    </source>
</evidence>
<evidence type="ECO:0000313" key="16">
    <source>
        <dbReference type="Proteomes" id="UP001381693"/>
    </source>
</evidence>
<feature type="disulfide bond" evidence="10">
    <location>
        <begin position="38"/>
        <end position="84"/>
    </location>
</feature>
<evidence type="ECO:0000256" key="4">
    <source>
        <dbReference type="ARBA" id="ARBA00022525"/>
    </source>
</evidence>
<dbReference type="GO" id="GO:0060070">
    <property type="term" value="P:canonical Wnt signaling pathway"/>
    <property type="evidence" value="ECO:0007669"/>
    <property type="project" value="TreeGrafter"/>
</dbReference>
<feature type="chain" id="PRO_5042932537" evidence="12">
    <location>
        <begin position="25"/>
        <end position="349"/>
    </location>
</feature>
<evidence type="ECO:0000256" key="11">
    <source>
        <dbReference type="SAM" id="MobiDB-lite"/>
    </source>
</evidence>
<dbReference type="Pfam" id="PF01392">
    <property type="entry name" value="Fz"/>
    <property type="match status" value="1"/>
</dbReference>
<comment type="caution">
    <text evidence="10">Lacks conserved residue(s) required for the propagation of feature annotation.</text>
</comment>
<comment type="subcellular location">
    <subcellularLocation>
        <location evidence="1">Secreted</location>
    </subcellularLocation>
</comment>
<feature type="domain" description="NTR" evidence="14">
    <location>
        <begin position="164"/>
        <end position="287"/>
    </location>
</feature>
<keyword evidence="8 10" id="KW-1015">Disulfide bond</keyword>
<dbReference type="EMBL" id="JAXCGZ010020871">
    <property type="protein sequence ID" value="KAK7065139.1"/>
    <property type="molecule type" value="Genomic_DNA"/>
</dbReference>
<keyword evidence="3" id="KW-0217">Developmental protein</keyword>
<evidence type="ECO:0000259" key="13">
    <source>
        <dbReference type="PROSITE" id="PS50038"/>
    </source>
</evidence>